<evidence type="ECO:0000259" key="2">
    <source>
        <dbReference type="Pfam" id="PF04909"/>
    </source>
</evidence>
<dbReference type="InterPro" id="IPR032466">
    <property type="entry name" value="Metal_Hydrolase"/>
</dbReference>
<sequence>MKIDSHQHFWKYDPINHSWIDEKMSKIRRDFMPDDLLPELKKREISGCIAVQADESMAETEFLLELSHIHPWIKAVVGWIDLESKSLEAELEVFQEQSNLVGFRKVLQNLPPEAIEKPEFVNGISALGKFNYTYDILIFPHHLEKALELTKKFPNQKFVIDHLAKPDIKSADYGPWARNISDFSELDNVSCKVSGMVTEANWSRWKPSDFHPYLEKITETFGIDRMMYGSDWPVCLVAAEYAEVYDIAAIFFSSFSENEQAKIFGGNASQFYGLK</sequence>
<proteinExistence type="inferred from homology"/>
<dbReference type="Pfam" id="PF04909">
    <property type="entry name" value="Amidohydro_2"/>
    <property type="match status" value="1"/>
</dbReference>
<comment type="similarity">
    <text evidence="1">Belongs to the metallo-dependent hydrolases superfamily.</text>
</comment>
<protein>
    <submittedName>
        <fullName evidence="3">L-fuconolactonase</fullName>
    </submittedName>
</protein>
<dbReference type="InterPro" id="IPR052350">
    <property type="entry name" value="Metallo-dep_Lactonases"/>
</dbReference>
<dbReference type="Gene3D" id="3.20.20.140">
    <property type="entry name" value="Metal-dependent hydrolases"/>
    <property type="match status" value="1"/>
</dbReference>
<organism evidence="3 4">
    <name type="scientific">Mongoliibacter ruber</name>
    <dbReference type="NCBI Taxonomy" id="1750599"/>
    <lineage>
        <taxon>Bacteria</taxon>
        <taxon>Pseudomonadati</taxon>
        <taxon>Bacteroidota</taxon>
        <taxon>Cytophagia</taxon>
        <taxon>Cytophagales</taxon>
        <taxon>Cyclobacteriaceae</taxon>
        <taxon>Mongoliibacter</taxon>
    </lineage>
</organism>
<reference evidence="3 4" key="1">
    <citation type="submission" date="2018-03" db="EMBL/GenBank/DDBJ databases">
        <title>Genomic Encyclopedia of Archaeal and Bacterial Type Strains, Phase II (KMG-II): from individual species to whole genera.</title>
        <authorList>
            <person name="Goeker M."/>
        </authorList>
    </citation>
    <scope>NUCLEOTIDE SEQUENCE [LARGE SCALE GENOMIC DNA]</scope>
    <source>
        <strain evidence="3 4">DSM 27929</strain>
    </source>
</reference>
<comment type="caution">
    <text evidence="3">The sequence shown here is derived from an EMBL/GenBank/DDBJ whole genome shotgun (WGS) entry which is preliminary data.</text>
</comment>
<dbReference type="GO" id="GO:0016787">
    <property type="term" value="F:hydrolase activity"/>
    <property type="evidence" value="ECO:0007669"/>
    <property type="project" value="InterPro"/>
</dbReference>
<dbReference type="RefSeq" id="WP_106134133.1">
    <property type="nucleotide sequence ID" value="NZ_PVTR01000007.1"/>
</dbReference>
<dbReference type="PANTHER" id="PTHR43569:SF2">
    <property type="entry name" value="AMIDOHYDROLASE-RELATED DOMAIN-CONTAINING PROTEIN"/>
    <property type="match status" value="1"/>
</dbReference>
<dbReference type="EMBL" id="PVTR01000007">
    <property type="protein sequence ID" value="PRY87115.1"/>
    <property type="molecule type" value="Genomic_DNA"/>
</dbReference>
<evidence type="ECO:0000313" key="4">
    <source>
        <dbReference type="Proteomes" id="UP000238157"/>
    </source>
</evidence>
<dbReference type="AlphaFoldDB" id="A0A2T0WKB1"/>
<dbReference type="InterPro" id="IPR006680">
    <property type="entry name" value="Amidohydro-rel"/>
</dbReference>
<gene>
    <name evidence="3" type="ORF">CLW00_107184</name>
</gene>
<keyword evidence="4" id="KW-1185">Reference proteome</keyword>
<dbReference type="SUPFAM" id="SSF51556">
    <property type="entry name" value="Metallo-dependent hydrolases"/>
    <property type="match status" value="1"/>
</dbReference>
<dbReference type="Proteomes" id="UP000238157">
    <property type="component" value="Unassembled WGS sequence"/>
</dbReference>
<dbReference type="OrthoDB" id="5450317at2"/>
<feature type="domain" description="Amidohydrolase-related" evidence="2">
    <location>
        <begin position="3"/>
        <end position="274"/>
    </location>
</feature>
<dbReference type="PANTHER" id="PTHR43569">
    <property type="entry name" value="AMIDOHYDROLASE"/>
    <property type="match status" value="1"/>
</dbReference>
<evidence type="ECO:0000256" key="1">
    <source>
        <dbReference type="ARBA" id="ARBA00038310"/>
    </source>
</evidence>
<evidence type="ECO:0000313" key="3">
    <source>
        <dbReference type="EMBL" id="PRY87115.1"/>
    </source>
</evidence>
<name>A0A2T0WKB1_9BACT</name>
<accession>A0A2T0WKB1</accession>